<dbReference type="Pfam" id="PF12146">
    <property type="entry name" value="Hydrolase_4"/>
    <property type="match status" value="1"/>
</dbReference>
<evidence type="ECO:0000313" key="3">
    <source>
        <dbReference type="Proteomes" id="UP000054560"/>
    </source>
</evidence>
<dbReference type="AlphaFoldDB" id="A0A0L0F531"/>
<sequence>PIAYALAERFDNSAVIRRVECPLLVVHGLRDELISPYHSQQLFDLCPSSRKHLLYLPDADHNTFDPSEDIAKPLRMFANAYAIPRGKLPTPSRRPQVRTR</sequence>
<dbReference type="InterPro" id="IPR029058">
    <property type="entry name" value="AB_hydrolase_fold"/>
</dbReference>
<gene>
    <name evidence="2" type="ORF">SARC_16151</name>
</gene>
<keyword evidence="3" id="KW-1185">Reference proteome</keyword>
<feature type="domain" description="Serine aminopeptidase S33" evidence="1">
    <location>
        <begin position="17"/>
        <end position="64"/>
    </location>
</feature>
<proteinExistence type="predicted"/>
<dbReference type="GeneID" id="25916655"/>
<dbReference type="SUPFAM" id="SSF53474">
    <property type="entry name" value="alpha/beta-Hydrolases"/>
    <property type="match status" value="1"/>
</dbReference>
<evidence type="ECO:0000259" key="1">
    <source>
        <dbReference type="Pfam" id="PF12146"/>
    </source>
</evidence>
<dbReference type="RefSeq" id="XP_014145215.1">
    <property type="nucleotide sequence ID" value="XM_014289740.1"/>
</dbReference>
<dbReference type="Proteomes" id="UP000054560">
    <property type="component" value="Unassembled WGS sequence"/>
</dbReference>
<dbReference type="InterPro" id="IPR022742">
    <property type="entry name" value="Hydrolase_4"/>
</dbReference>
<protein>
    <recommendedName>
        <fullName evidence="1">Serine aminopeptidase S33 domain-containing protein</fullName>
    </recommendedName>
</protein>
<evidence type="ECO:0000313" key="2">
    <source>
        <dbReference type="EMBL" id="KNC71313.1"/>
    </source>
</evidence>
<accession>A0A0L0F531</accession>
<dbReference type="EMBL" id="KQ249062">
    <property type="protein sequence ID" value="KNC71313.1"/>
    <property type="molecule type" value="Genomic_DNA"/>
</dbReference>
<name>A0A0L0F531_9EUKA</name>
<organism evidence="2 3">
    <name type="scientific">Sphaeroforma arctica JP610</name>
    <dbReference type="NCBI Taxonomy" id="667725"/>
    <lineage>
        <taxon>Eukaryota</taxon>
        <taxon>Ichthyosporea</taxon>
        <taxon>Ichthyophonida</taxon>
        <taxon>Sphaeroforma</taxon>
    </lineage>
</organism>
<dbReference type="OrthoDB" id="446723at2759"/>
<dbReference type="Gene3D" id="3.40.50.1820">
    <property type="entry name" value="alpha/beta hydrolase"/>
    <property type="match status" value="1"/>
</dbReference>
<reference evidence="2 3" key="1">
    <citation type="submission" date="2011-02" db="EMBL/GenBank/DDBJ databases">
        <title>The Genome Sequence of Sphaeroforma arctica JP610.</title>
        <authorList>
            <consortium name="The Broad Institute Genome Sequencing Platform"/>
            <person name="Russ C."/>
            <person name="Cuomo C."/>
            <person name="Young S.K."/>
            <person name="Zeng Q."/>
            <person name="Gargeya S."/>
            <person name="Alvarado L."/>
            <person name="Berlin A."/>
            <person name="Chapman S.B."/>
            <person name="Chen Z."/>
            <person name="Freedman E."/>
            <person name="Gellesch M."/>
            <person name="Goldberg J."/>
            <person name="Griggs A."/>
            <person name="Gujja S."/>
            <person name="Heilman E."/>
            <person name="Heiman D."/>
            <person name="Howarth C."/>
            <person name="Mehta T."/>
            <person name="Neiman D."/>
            <person name="Pearson M."/>
            <person name="Roberts A."/>
            <person name="Saif S."/>
            <person name="Shea T."/>
            <person name="Shenoy N."/>
            <person name="Sisk P."/>
            <person name="Stolte C."/>
            <person name="Sykes S."/>
            <person name="White J."/>
            <person name="Yandava C."/>
            <person name="Burger G."/>
            <person name="Gray M.W."/>
            <person name="Holland P.W.H."/>
            <person name="King N."/>
            <person name="Lang F.B.F."/>
            <person name="Roger A.J."/>
            <person name="Ruiz-Trillo I."/>
            <person name="Haas B."/>
            <person name="Nusbaum C."/>
            <person name="Birren B."/>
        </authorList>
    </citation>
    <scope>NUCLEOTIDE SEQUENCE [LARGE SCALE GENOMIC DNA]</scope>
    <source>
        <strain evidence="2 3">JP610</strain>
    </source>
</reference>
<feature type="non-terminal residue" evidence="2">
    <location>
        <position position="1"/>
    </location>
</feature>